<dbReference type="AlphaFoldDB" id="A0A0C2IAR9"/>
<reference evidence="1 2" key="1">
    <citation type="journal article" date="2014" name="Genome Biol. Evol.">
        <title>The genome of the myxosporean Thelohanellus kitauei shows adaptations to nutrient acquisition within its fish host.</title>
        <authorList>
            <person name="Yang Y."/>
            <person name="Xiong J."/>
            <person name="Zhou Z."/>
            <person name="Huo F."/>
            <person name="Miao W."/>
            <person name="Ran C."/>
            <person name="Liu Y."/>
            <person name="Zhang J."/>
            <person name="Feng J."/>
            <person name="Wang M."/>
            <person name="Wang M."/>
            <person name="Wang L."/>
            <person name="Yao B."/>
        </authorList>
    </citation>
    <scope>NUCLEOTIDE SEQUENCE [LARGE SCALE GENOMIC DNA]</scope>
    <source>
        <strain evidence="1">Wuqing</strain>
    </source>
</reference>
<protein>
    <submittedName>
        <fullName evidence="1">Uncharacterized protein</fullName>
    </submittedName>
</protein>
<evidence type="ECO:0000313" key="2">
    <source>
        <dbReference type="Proteomes" id="UP000031668"/>
    </source>
</evidence>
<gene>
    <name evidence="1" type="ORF">RF11_12076</name>
</gene>
<accession>A0A0C2IAR9</accession>
<proteinExistence type="predicted"/>
<keyword evidence="2" id="KW-1185">Reference proteome</keyword>
<sequence length="146" mass="16841">MSDCQNGLCEVRFLLPCVYLRNIYFSQEWFATLAGNESYKPTYRFQYFITLNGGKLWKRAPYHNSSIKTLNDGGIIFDLNQTDNKAAYSLDEGNTYYRFNIFNDDEIIIDGRILGSAKNERLLIFARNLNKSVIAIAHVDFTNILS</sequence>
<dbReference type="Proteomes" id="UP000031668">
    <property type="component" value="Unassembled WGS sequence"/>
</dbReference>
<dbReference type="EMBL" id="JWZT01004974">
    <property type="protein sequence ID" value="KII62478.1"/>
    <property type="molecule type" value="Genomic_DNA"/>
</dbReference>
<name>A0A0C2IAR9_THEKT</name>
<evidence type="ECO:0000313" key="1">
    <source>
        <dbReference type="EMBL" id="KII62478.1"/>
    </source>
</evidence>
<organism evidence="1 2">
    <name type="scientific">Thelohanellus kitauei</name>
    <name type="common">Myxosporean</name>
    <dbReference type="NCBI Taxonomy" id="669202"/>
    <lineage>
        <taxon>Eukaryota</taxon>
        <taxon>Metazoa</taxon>
        <taxon>Cnidaria</taxon>
        <taxon>Myxozoa</taxon>
        <taxon>Myxosporea</taxon>
        <taxon>Bivalvulida</taxon>
        <taxon>Platysporina</taxon>
        <taxon>Myxobolidae</taxon>
        <taxon>Thelohanellus</taxon>
    </lineage>
</organism>
<comment type="caution">
    <text evidence="1">The sequence shown here is derived from an EMBL/GenBank/DDBJ whole genome shotgun (WGS) entry which is preliminary data.</text>
</comment>